<dbReference type="PaxDb" id="2903-EOD08449"/>
<dbReference type="SMART" id="SM00702">
    <property type="entry name" value="P4Hc"/>
    <property type="match status" value="1"/>
</dbReference>
<evidence type="ECO:0000259" key="6">
    <source>
        <dbReference type="SMART" id="SM00702"/>
    </source>
</evidence>
<dbReference type="GO" id="GO:0031418">
    <property type="term" value="F:L-ascorbic acid binding"/>
    <property type="evidence" value="ECO:0007669"/>
    <property type="project" value="InterPro"/>
</dbReference>
<keyword evidence="8" id="KW-1185">Reference proteome</keyword>
<keyword evidence="5" id="KW-0408">Iron</keyword>
<dbReference type="PANTHER" id="PTHR10869:SF246">
    <property type="entry name" value="TRANSMEMBRANE PROLYL 4-HYDROXYLASE"/>
    <property type="match status" value="1"/>
</dbReference>
<keyword evidence="4" id="KW-0560">Oxidoreductase</keyword>
<dbReference type="Proteomes" id="UP000013827">
    <property type="component" value="Unassembled WGS sequence"/>
</dbReference>
<organism evidence="7 8">
    <name type="scientific">Emiliania huxleyi (strain CCMP1516)</name>
    <dbReference type="NCBI Taxonomy" id="280463"/>
    <lineage>
        <taxon>Eukaryota</taxon>
        <taxon>Haptista</taxon>
        <taxon>Haptophyta</taxon>
        <taxon>Prymnesiophyceae</taxon>
        <taxon>Isochrysidales</taxon>
        <taxon>Noelaerhabdaceae</taxon>
        <taxon>Emiliania</taxon>
    </lineage>
</organism>
<dbReference type="KEGG" id="ehx:EMIHUDRAFT_446351"/>
<evidence type="ECO:0000313" key="8">
    <source>
        <dbReference type="Proteomes" id="UP000013827"/>
    </source>
</evidence>
<evidence type="ECO:0000256" key="3">
    <source>
        <dbReference type="ARBA" id="ARBA00022964"/>
    </source>
</evidence>
<dbReference type="GO" id="GO:0005506">
    <property type="term" value="F:iron ion binding"/>
    <property type="evidence" value="ECO:0007669"/>
    <property type="project" value="InterPro"/>
</dbReference>
<dbReference type="Gene3D" id="2.60.120.620">
    <property type="entry name" value="q2cbj1_9rhob like domain"/>
    <property type="match status" value="1"/>
</dbReference>
<dbReference type="PANTHER" id="PTHR10869">
    <property type="entry name" value="PROLYL 4-HYDROXYLASE ALPHA SUBUNIT"/>
    <property type="match status" value="1"/>
</dbReference>
<keyword evidence="2" id="KW-0479">Metal-binding</keyword>
<feature type="domain" description="Prolyl 4-hydroxylase alpha subunit" evidence="6">
    <location>
        <begin position="30"/>
        <end position="205"/>
    </location>
</feature>
<proteinExistence type="predicted"/>
<evidence type="ECO:0000256" key="1">
    <source>
        <dbReference type="ARBA" id="ARBA00001961"/>
    </source>
</evidence>
<keyword evidence="3" id="KW-0223">Dioxygenase</keyword>
<comment type="cofactor">
    <cofactor evidence="1">
        <name>L-ascorbate</name>
        <dbReference type="ChEBI" id="CHEBI:38290"/>
    </cofactor>
</comment>
<reference evidence="7" key="2">
    <citation type="submission" date="2024-10" db="UniProtKB">
        <authorList>
            <consortium name="EnsemblProtists"/>
        </authorList>
    </citation>
    <scope>IDENTIFICATION</scope>
</reference>
<accession>A0A0D3IB14</accession>
<dbReference type="HOGENOM" id="CLU_1286257_0_0_1"/>
<dbReference type="InterPro" id="IPR045054">
    <property type="entry name" value="P4HA-like"/>
</dbReference>
<name>A0A0D3IB14_EMIH1</name>
<dbReference type="EnsemblProtists" id="EOD08449">
    <property type="protein sequence ID" value="EOD08449"/>
    <property type="gene ID" value="EMIHUDRAFT_446351"/>
</dbReference>
<dbReference type="InterPro" id="IPR006620">
    <property type="entry name" value="Pro_4_hyd_alph"/>
</dbReference>
<dbReference type="GO" id="GO:0005783">
    <property type="term" value="C:endoplasmic reticulum"/>
    <property type="evidence" value="ECO:0007669"/>
    <property type="project" value="TreeGrafter"/>
</dbReference>
<dbReference type="GeneID" id="17254601"/>
<dbReference type="RefSeq" id="XP_005760878.1">
    <property type="nucleotide sequence ID" value="XM_005760821.1"/>
</dbReference>
<dbReference type="GO" id="GO:0004656">
    <property type="term" value="F:procollagen-proline 4-dioxygenase activity"/>
    <property type="evidence" value="ECO:0007669"/>
    <property type="project" value="TreeGrafter"/>
</dbReference>
<evidence type="ECO:0000256" key="4">
    <source>
        <dbReference type="ARBA" id="ARBA00023002"/>
    </source>
</evidence>
<sequence>MALLLATLGAQPSVASPHLSNGVAQLSQAPRIWLVNDFLDKAEVSYLRGLADATQFGACENQRVLNKNRGKACAQLKISSSTPVLDRLAKLWHVDTSHIESLAAVRYSPGSSPSAAHVDRYSDGTPADMTIVVYLTDAAPEEAGHTNFPYAGAAPLSVAPKAGSLLAWMNVDEATGEENPMAEHSVGATPADAPHDRVILQFSITLRPQLKRSCPPL</sequence>
<dbReference type="AlphaFoldDB" id="A0A0D3IB14"/>
<evidence type="ECO:0000256" key="5">
    <source>
        <dbReference type="ARBA" id="ARBA00023004"/>
    </source>
</evidence>
<protein>
    <recommendedName>
        <fullName evidence="6">Prolyl 4-hydroxylase alpha subunit domain-containing protein</fullName>
    </recommendedName>
</protein>
<evidence type="ECO:0000256" key="2">
    <source>
        <dbReference type="ARBA" id="ARBA00022723"/>
    </source>
</evidence>
<evidence type="ECO:0000313" key="7">
    <source>
        <dbReference type="EnsemblProtists" id="EOD08449"/>
    </source>
</evidence>
<reference evidence="8" key="1">
    <citation type="journal article" date="2013" name="Nature">
        <title>Pan genome of the phytoplankton Emiliania underpins its global distribution.</title>
        <authorList>
            <person name="Read B.A."/>
            <person name="Kegel J."/>
            <person name="Klute M.J."/>
            <person name="Kuo A."/>
            <person name="Lefebvre S.C."/>
            <person name="Maumus F."/>
            <person name="Mayer C."/>
            <person name="Miller J."/>
            <person name="Monier A."/>
            <person name="Salamov A."/>
            <person name="Young J."/>
            <person name="Aguilar M."/>
            <person name="Claverie J.M."/>
            <person name="Frickenhaus S."/>
            <person name="Gonzalez K."/>
            <person name="Herman E.K."/>
            <person name="Lin Y.C."/>
            <person name="Napier J."/>
            <person name="Ogata H."/>
            <person name="Sarno A.F."/>
            <person name="Shmutz J."/>
            <person name="Schroeder D."/>
            <person name="de Vargas C."/>
            <person name="Verret F."/>
            <person name="von Dassow P."/>
            <person name="Valentin K."/>
            <person name="Van de Peer Y."/>
            <person name="Wheeler G."/>
            <person name="Dacks J.B."/>
            <person name="Delwiche C.F."/>
            <person name="Dyhrman S.T."/>
            <person name="Glockner G."/>
            <person name="John U."/>
            <person name="Richards T."/>
            <person name="Worden A.Z."/>
            <person name="Zhang X."/>
            <person name="Grigoriev I.V."/>
            <person name="Allen A.E."/>
            <person name="Bidle K."/>
            <person name="Borodovsky M."/>
            <person name="Bowler C."/>
            <person name="Brownlee C."/>
            <person name="Cock J.M."/>
            <person name="Elias M."/>
            <person name="Gladyshev V.N."/>
            <person name="Groth M."/>
            <person name="Guda C."/>
            <person name="Hadaegh A."/>
            <person name="Iglesias-Rodriguez M.D."/>
            <person name="Jenkins J."/>
            <person name="Jones B.M."/>
            <person name="Lawson T."/>
            <person name="Leese F."/>
            <person name="Lindquist E."/>
            <person name="Lobanov A."/>
            <person name="Lomsadze A."/>
            <person name="Malik S.B."/>
            <person name="Marsh M.E."/>
            <person name="Mackinder L."/>
            <person name="Mock T."/>
            <person name="Mueller-Roeber B."/>
            <person name="Pagarete A."/>
            <person name="Parker M."/>
            <person name="Probert I."/>
            <person name="Quesneville H."/>
            <person name="Raines C."/>
            <person name="Rensing S.A."/>
            <person name="Riano-Pachon D.M."/>
            <person name="Richier S."/>
            <person name="Rokitta S."/>
            <person name="Shiraiwa Y."/>
            <person name="Soanes D.M."/>
            <person name="van der Giezen M."/>
            <person name="Wahlund T.M."/>
            <person name="Williams B."/>
            <person name="Wilson W."/>
            <person name="Wolfe G."/>
            <person name="Wurch L.L."/>
        </authorList>
    </citation>
    <scope>NUCLEOTIDE SEQUENCE</scope>
</reference>